<feature type="compositionally biased region" description="Polar residues" evidence="1">
    <location>
        <begin position="12"/>
        <end position="22"/>
    </location>
</feature>
<feature type="region of interest" description="Disordered" evidence="1">
    <location>
        <begin position="1"/>
        <end position="22"/>
    </location>
</feature>
<evidence type="ECO:0000256" key="1">
    <source>
        <dbReference type="SAM" id="MobiDB-lite"/>
    </source>
</evidence>
<evidence type="ECO:0000313" key="2">
    <source>
        <dbReference type="EMBL" id="KAF0032923.1"/>
    </source>
</evidence>
<comment type="caution">
    <text evidence="2">The sequence shown here is derived from an EMBL/GenBank/DDBJ whole genome shotgun (WGS) entry which is preliminary data.</text>
</comment>
<name>A0A6A4SFJ3_SCOMX</name>
<proteinExistence type="predicted"/>
<organism evidence="2 3">
    <name type="scientific">Scophthalmus maximus</name>
    <name type="common">Turbot</name>
    <name type="synonym">Psetta maxima</name>
    <dbReference type="NCBI Taxonomy" id="52904"/>
    <lineage>
        <taxon>Eukaryota</taxon>
        <taxon>Metazoa</taxon>
        <taxon>Chordata</taxon>
        <taxon>Craniata</taxon>
        <taxon>Vertebrata</taxon>
        <taxon>Euteleostomi</taxon>
        <taxon>Actinopterygii</taxon>
        <taxon>Neopterygii</taxon>
        <taxon>Teleostei</taxon>
        <taxon>Neoteleostei</taxon>
        <taxon>Acanthomorphata</taxon>
        <taxon>Carangaria</taxon>
        <taxon>Pleuronectiformes</taxon>
        <taxon>Pleuronectoidei</taxon>
        <taxon>Scophthalmidae</taxon>
        <taxon>Scophthalmus</taxon>
    </lineage>
</organism>
<sequence length="98" mass="10957">MRGAVGPEEESTPQSVSVKRGKNTTTSLLVWKHKTLADELQVSLTTIEYIFNGFSCIAVDAHFQSRTRNHMEVLSCSHDTPRAMAAEIHEGTVREEKK</sequence>
<accession>A0A6A4SFJ3</accession>
<protein>
    <submittedName>
        <fullName evidence="2">Uncharacterized protein</fullName>
    </submittedName>
</protein>
<dbReference type="EMBL" id="VEVO01000013">
    <property type="protein sequence ID" value="KAF0032923.1"/>
    <property type="molecule type" value="Genomic_DNA"/>
</dbReference>
<dbReference type="Proteomes" id="UP000438429">
    <property type="component" value="Unassembled WGS sequence"/>
</dbReference>
<dbReference type="AlphaFoldDB" id="A0A6A4SFJ3"/>
<evidence type="ECO:0000313" key="3">
    <source>
        <dbReference type="Proteomes" id="UP000438429"/>
    </source>
</evidence>
<reference evidence="2 3" key="1">
    <citation type="submission" date="2019-06" db="EMBL/GenBank/DDBJ databases">
        <title>Draft genomes of female and male turbot (Scophthalmus maximus).</title>
        <authorList>
            <person name="Xu H."/>
            <person name="Xu X.-W."/>
            <person name="Shao C."/>
            <person name="Chen S."/>
        </authorList>
    </citation>
    <scope>NUCLEOTIDE SEQUENCE [LARGE SCALE GENOMIC DNA]</scope>
    <source>
        <strain evidence="2">Ysfricsl-2016a</strain>
        <tissue evidence="2">Blood</tissue>
    </source>
</reference>
<gene>
    <name evidence="2" type="ORF">F2P81_015213</name>
</gene>